<keyword evidence="3" id="KW-1185">Reference proteome</keyword>
<proteinExistence type="predicted"/>
<sequence>MAGPRSPQRQALVSGPHRRPVAALSRAPLSHTAPGLVRGRAAPLGLLPEALVVGPPPPGRSRGSASPAARSPGGARGRSHSPPPGSPHIGMTLLA</sequence>
<dbReference type="Proteomes" id="UP001066276">
    <property type="component" value="Chromosome 11"/>
</dbReference>
<evidence type="ECO:0000313" key="2">
    <source>
        <dbReference type="EMBL" id="KAJ1089668.1"/>
    </source>
</evidence>
<protein>
    <submittedName>
        <fullName evidence="2">Uncharacterized protein</fullName>
    </submittedName>
</protein>
<comment type="caution">
    <text evidence="2">The sequence shown here is derived from an EMBL/GenBank/DDBJ whole genome shotgun (WGS) entry which is preliminary data.</text>
</comment>
<feature type="compositionally biased region" description="Low complexity" evidence="1">
    <location>
        <begin position="60"/>
        <end position="73"/>
    </location>
</feature>
<feature type="region of interest" description="Disordered" evidence="1">
    <location>
        <begin position="1"/>
        <end position="20"/>
    </location>
</feature>
<gene>
    <name evidence="2" type="ORF">NDU88_002816</name>
</gene>
<feature type="region of interest" description="Disordered" evidence="1">
    <location>
        <begin position="52"/>
        <end position="95"/>
    </location>
</feature>
<name>A0AAV7LL74_PLEWA</name>
<evidence type="ECO:0000313" key="3">
    <source>
        <dbReference type="Proteomes" id="UP001066276"/>
    </source>
</evidence>
<dbReference type="AlphaFoldDB" id="A0AAV7LL74"/>
<dbReference type="EMBL" id="JANPWB010000015">
    <property type="protein sequence ID" value="KAJ1089668.1"/>
    <property type="molecule type" value="Genomic_DNA"/>
</dbReference>
<accession>A0AAV7LL74</accession>
<evidence type="ECO:0000256" key="1">
    <source>
        <dbReference type="SAM" id="MobiDB-lite"/>
    </source>
</evidence>
<reference evidence="2" key="1">
    <citation type="journal article" date="2022" name="bioRxiv">
        <title>Sequencing and chromosome-scale assembly of the giantPleurodeles waltlgenome.</title>
        <authorList>
            <person name="Brown T."/>
            <person name="Elewa A."/>
            <person name="Iarovenko S."/>
            <person name="Subramanian E."/>
            <person name="Araus A.J."/>
            <person name="Petzold A."/>
            <person name="Susuki M."/>
            <person name="Suzuki K.-i.T."/>
            <person name="Hayashi T."/>
            <person name="Toyoda A."/>
            <person name="Oliveira C."/>
            <person name="Osipova E."/>
            <person name="Leigh N.D."/>
            <person name="Simon A."/>
            <person name="Yun M.H."/>
        </authorList>
    </citation>
    <scope>NUCLEOTIDE SEQUENCE</scope>
    <source>
        <strain evidence="2">20211129_DDA</strain>
        <tissue evidence="2">Liver</tissue>
    </source>
</reference>
<organism evidence="2 3">
    <name type="scientific">Pleurodeles waltl</name>
    <name type="common">Iberian ribbed newt</name>
    <dbReference type="NCBI Taxonomy" id="8319"/>
    <lineage>
        <taxon>Eukaryota</taxon>
        <taxon>Metazoa</taxon>
        <taxon>Chordata</taxon>
        <taxon>Craniata</taxon>
        <taxon>Vertebrata</taxon>
        <taxon>Euteleostomi</taxon>
        <taxon>Amphibia</taxon>
        <taxon>Batrachia</taxon>
        <taxon>Caudata</taxon>
        <taxon>Salamandroidea</taxon>
        <taxon>Salamandridae</taxon>
        <taxon>Pleurodelinae</taxon>
        <taxon>Pleurodeles</taxon>
    </lineage>
</organism>